<dbReference type="PANTHER" id="PTHR33204:SF18">
    <property type="entry name" value="TRANSCRIPTIONAL REGULATORY PROTEIN"/>
    <property type="match status" value="1"/>
</dbReference>
<dbReference type="Gene3D" id="1.10.10.10">
    <property type="entry name" value="Winged helix-like DNA-binding domain superfamily/Winged helix DNA-binding domain"/>
    <property type="match status" value="1"/>
</dbReference>
<keyword evidence="3" id="KW-0804">Transcription</keyword>
<evidence type="ECO:0000259" key="5">
    <source>
        <dbReference type="PROSITE" id="PS51118"/>
    </source>
</evidence>
<evidence type="ECO:0000259" key="4">
    <source>
        <dbReference type="PROSITE" id="PS50987"/>
    </source>
</evidence>
<dbReference type="AlphaFoldDB" id="A0A7L9FL27"/>
<feature type="domain" description="HTH hxlR-type" evidence="5">
    <location>
        <begin position="41"/>
        <end position="136"/>
    </location>
</feature>
<dbReference type="InterPro" id="IPR036388">
    <property type="entry name" value="WH-like_DNA-bd_sf"/>
</dbReference>
<organism evidence="6 7">
    <name type="scientific">Infirmifilum lucidum</name>
    <dbReference type="NCBI Taxonomy" id="2776706"/>
    <lineage>
        <taxon>Archaea</taxon>
        <taxon>Thermoproteota</taxon>
        <taxon>Thermoprotei</taxon>
        <taxon>Thermofilales</taxon>
        <taxon>Thermofilaceae</taxon>
        <taxon>Infirmifilum</taxon>
    </lineage>
</organism>
<evidence type="ECO:0000313" key="7">
    <source>
        <dbReference type="Proteomes" id="UP000594121"/>
    </source>
</evidence>
<reference evidence="6 7" key="1">
    <citation type="submission" date="2020-10" db="EMBL/GenBank/DDBJ databases">
        <title>Thermofilum lucidum 3507LT sp. nov. a novel member of Thermofilaceae family isolated from Chile hot spring, and proposal of description order Thermofilales.</title>
        <authorList>
            <person name="Zayulina K.S."/>
            <person name="Elcheninov A.G."/>
            <person name="Toshchakov S.V."/>
            <person name="Kublanov I.V."/>
        </authorList>
    </citation>
    <scope>NUCLEOTIDE SEQUENCE [LARGE SCALE GENOMIC DNA]</scope>
    <source>
        <strain evidence="6 7">3507LT</strain>
    </source>
</reference>
<dbReference type="GO" id="GO:0003700">
    <property type="term" value="F:DNA-binding transcription factor activity"/>
    <property type="evidence" value="ECO:0007669"/>
    <property type="project" value="InterPro"/>
</dbReference>
<dbReference type="Pfam" id="PF01638">
    <property type="entry name" value="HxlR"/>
    <property type="match status" value="1"/>
</dbReference>
<dbReference type="PANTHER" id="PTHR33204">
    <property type="entry name" value="TRANSCRIPTIONAL REGULATOR, MARR FAMILY"/>
    <property type="match status" value="1"/>
</dbReference>
<dbReference type="InterPro" id="IPR002577">
    <property type="entry name" value="HTH_HxlR"/>
</dbReference>
<dbReference type="PROSITE" id="PS51118">
    <property type="entry name" value="HTH_HXLR"/>
    <property type="match status" value="1"/>
</dbReference>
<dbReference type="EMBL" id="CP062310">
    <property type="protein sequence ID" value="QOJ79654.1"/>
    <property type="molecule type" value="Genomic_DNA"/>
</dbReference>
<evidence type="ECO:0000256" key="3">
    <source>
        <dbReference type="ARBA" id="ARBA00023163"/>
    </source>
</evidence>
<protein>
    <submittedName>
        <fullName evidence="6">Helix-turn-helix transcriptional regulator</fullName>
    </submittedName>
</protein>
<evidence type="ECO:0000256" key="1">
    <source>
        <dbReference type="ARBA" id="ARBA00023015"/>
    </source>
</evidence>
<evidence type="ECO:0000256" key="2">
    <source>
        <dbReference type="ARBA" id="ARBA00023125"/>
    </source>
</evidence>
<dbReference type="RefSeq" id="WP_192819626.1">
    <property type="nucleotide sequence ID" value="NZ_CP062310.1"/>
</dbReference>
<dbReference type="SUPFAM" id="SSF46785">
    <property type="entry name" value="Winged helix' DNA-binding domain"/>
    <property type="match status" value="1"/>
</dbReference>
<dbReference type="PROSITE" id="PS50987">
    <property type="entry name" value="HTH_ARSR_2"/>
    <property type="match status" value="1"/>
</dbReference>
<sequence length="137" mass="15800">MRVEEEVEQKVQHVLRGISETLEKFMQEEKITLSDIRGIIIQLEPSFKLLSRKWTLTLLYTLLIAGSSSFNSLHRITGINKRSLSIRLRELEKNGLVKREAGGARVNYKLTDTGRDTALLMIPLIYYISRRMPQPVT</sequence>
<name>A0A7L9FL27_9CREN</name>
<gene>
    <name evidence="6" type="ORF">IG193_04150</name>
</gene>
<keyword evidence="1" id="KW-0805">Transcription regulation</keyword>
<proteinExistence type="predicted"/>
<feature type="domain" description="HTH arsR-type" evidence="4">
    <location>
        <begin position="33"/>
        <end position="132"/>
    </location>
</feature>
<dbReference type="KEGG" id="thel:IG193_04150"/>
<evidence type="ECO:0000313" key="6">
    <source>
        <dbReference type="EMBL" id="QOJ79654.1"/>
    </source>
</evidence>
<dbReference type="InterPro" id="IPR001845">
    <property type="entry name" value="HTH_ArsR_DNA-bd_dom"/>
</dbReference>
<dbReference type="GeneID" id="59149060"/>
<accession>A0A7L9FL27</accession>
<keyword evidence="2" id="KW-0238">DNA-binding</keyword>
<dbReference type="Proteomes" id="UP000594121">
    <property type="component" value="Chromosome"/>
</dbReference>
<dbReference type="InParanoid" id="A0A7L9FL27"/>
<keyword evidence="7" id="KW-1185">Reference proteome</keyword>
<dbReference type="GO" id="GO:0003677">
    <property type="term" value="F:DNA binding"/>
    <property type="evidence" value="ECO:0007669"/>
    <property type="project" value="UniProtKB-KW"/>
</dbReference>
<dbReference type="InterPro" id="IPR036390">
    <property type="entry name" value="WH_DNA-bd_sf"/>
</dbReference>